<evidence type="ECO:0000313" key="1">
    <source>
        <dbReference type="EMBL" id="KAJ3478675.1"/>
    </source>
</evidence>
<organism evidence="1 2">
    <name type="scientific">Lecanicillium saksenae</name>
    <dbReference type="NCBI Taxonomy" id="468837"/>
    <lineage>
        <taxon>Eukaryota</taxon>
        <taxon>Fungi</taxon>
        <taxon>Dikarya</taxon>
        <taxon>Ascomycota</taxon>
        <taxon>Pezizomycotina</taxon>
        <taxon>Sordariomycetes</taxon>
        <taxon>Hypocreomycetidae</taxon>
        <taxon>Hypocreales</taxon>
        <taxon>Cordycipitaceae</taxon>
        <taxon>Lecanicillium</taxon>
    </lineage>
</organism>
<evidence type="ECO:0000313" key="2">
    <source>
        <dbReference type="Proteomes" id="UP001148737"/>
    </source>
</evidence>
<reference evidence="1" key="1">
    <citation type="submission" date="2022-07" db="EMBL/GenBank/DDBJ databases">
        <title>Genome Sequence of Lecanicillium saksenae.</title>
        <authorList>
            <person name="Buettner E."/>
        </authorList>
    </citation>
    <scope>NUCLEOTIDE SEQUENCE</scope>
    <source>
        <strain evidence="1">VT-O1</strain>
    </source>
</reference>
<accession>A0ACC1QL37</accession>
<dbReference type="EMBL" id="JANAKD010001517">
    <property type="protein sequence ID" value="KAJ3478675.1"/>
    <property type="molecule type" value="Genomic_DNA"/>
</dbReference>
<dbReference type="Proteomes" id="UP001148737">
    <property type="component" value="Unassembled WGS sequence"/>
</dbReference>
<gene>
    <name evidence="1" type="ORF">NLG97_g8510</name>
</gene>
<protein>
    <submittedName>
        <fullName evidence="1">Uncharacterized protein</fullName>
    </submittedName>
</protein>
<sequence length="285" mass="31598">MKQIFVLAHMLLFGGFVHAAEYNNFGPTPVTNLSLVEYDYNWDQDPGWSDHNGTTQFGNAFDLEEGNTVYKSITANDFLWVAAIGVNSVYFFNWADDNCEAVQNGKWGKLPSCIAGWTASLAVNAFLVMAWRSGGEIIETCAHASAVFAASKFASGRSKRDTSSSLVPRGAWPGGNCNFDVPIGELHDMEGNWRFTGQDSIDIECQNICAHGFGTNPILRLDTPLISTRIYDMVKYMQDYSSSDTGIHVYDISGNADEPVMYCRIRMYTRQIYMCPDINVGGCSM</sequence>
<comment type="caution">
    <text evidence="1">The sequence shown here is derived from an EMBL/GenBank/DDBJ whole genome shotgun (WGS) entry which is preliminary data.</text>
</comment>
<name>A0ACC1QL37_9HYPO</name>
<keyword evidence="2" id="KW-1185">Reference proteome</keyword>
<proteinExistence type="predicted"/>